<accession>A0A1S4DP33</accession>
<reference evidence="1" key="1">
    <citation type="submission" date="2025-08" db="UniProtKB">
        <authorList>
            <consortium name="RefSeq"/>
        </authorList>
    </citation>
    <scope>IDENTIFICATION</scope>
</reference>
<name>A0A1S4DP33_TOBAC</name>
<protein>
    <submittedName>
        <fullName evidence="1">THO complex subunit 2-like</fullName>
    </submittedName>
</protein>
<proteinExistence type="predicted"/>
<dbReference type="PaxDb" id="4097-A0A1S4DP33"/>
<dbReference type="GO" id="GO:0000347">
    <property type="term" value="C:THO complex"/>
    <property type="evidence" value="ECO:0007669"/>
    <property type="project" value="InterPro"/>
</dbReference>
<dbReference type="OrthoDB" id="29024at2759"/>
<dbReference type="PANTHER" id="PTHR21597">
    <property type="entry name" value="THO2 PROTEIN"/>
    <property type="match status" value="1"/>
</dbReference>
<dbReference type="STRING" id="4097.A0A1S4DP33"/>
<dbReference type="RefSeq" id="XP_016515191.1">
    <property type="nucleotide sequence ID" value="XM_016659705.1"/>
</dbReference>
<dbReference type="GO" id="GO:0006406">
    <property type="term" value="P:mRNA export from nucleus"/>
    <property type="evidence" value="ECO:0007669"/>
    <property type="project" value="InterPro"/>
</dbReference>
<dbReference type="AlphaFoldDB" id="A0A1S4DP33"/>
<dbReference type="PANTHER" id="PTHR21597:SF0">
    <property type="entry name" value="THO COMPLEX SUBUNIT 2"/>
    <property type="match status" value="1"/>
</dbReference>
<gene>
    <name evidence="1" type="primary">LOC107831903</name>
</gene>
<dbReference type="KEGG" id="nta:107831903"/>
<dbReference type="InterPro" id="IPR040007">
    <property type="entry name" value="Tho2"/>
</dbReference>
<evidence type="ECO:0000313" key="1">
    <source>
        <dbReference type="RefSeq" id="XP_016515191.1"/>
    </source>
</evidence>
<dbReference type="OMA" id="MYVTEEY"/>
<sequence length="114" mass="12892">MSVSGLEFLYVTEECIKELKNGNSSFKFSEPLPTLRFLYELCSVMVCGELPIQKCKVALESVEFVDYASQEELGSSLADIVSQMAQDLLMPGENRQRLIKLVSQRFLPLFFCVP</sequence>
<dbReference type="GO" id="GO:0006397">
    <property type="term" value="P:mRNA processing"/>
    <property type="evidence" value="ECO:0007669"/>
    <property type="project" value="InterPro"/>
</dbReference>
<organism evidence="1">
    <name type="scientific">Nicotiana tabacum</name>
    <name type="common">Common tobacco</name>
    <dbReference type="NCBI Taxonomy" id="4097"/>
    <lineage>
        <taxon>Eukaryota</taxon>
        <taxon>Viridiplantae</taxon>
        <taxon>Streptophyta</taxon>
        <taxon>Embryophyta</taxon>
        <taxon>Tracheophyta</taxon>
        <taxon>Spermatophyta</taxon>
        <taxon>Magnoliopsida</taxon>
        <taxon>eudicotyledons</taxon>
        <taxon>Gunneridae</taxon>
        <taxon>Pentapetalae</taxon>
        <taxon>asterids</taxon>
        <taxon>lamiids</taxon>
        <taxon>Solanales</taxon>
        <taxon>Solanaceae</taxon>
        <taxon>Nicotianoideae</taxon>
        <taxon>Nicotianeae</taxon>
        <taxon>Nicotiana</taxon>
    </lineage>
</organism>